<keyword evidence="2" id="KW-1185">Reference proteome</keyword>
<name>A0AAE1WQH4_9LAMI</name>
<dbReference type="AlphaFoldDB" id="A0AAE1WQH4"/>
<gene>
    <name evidence="1" type="ORF">Sango_1574400</name>
</gene>
<reference evidence="1" key="1">
    <citation type="submission" date="2020-06" db="EMBL/GenBank/DDBJ databases">
        <authorList>
            <person name="Li T."/>
            <person name="Hu X."/>
            <person name="Zhang T."/>
            <person name="Song X."/>
            <person name="Zhang H."/>
            <person name="Dai N."/>
            <person name="Sheng W."/>
            <person name="Hou X."/>
            <person name="Wei L."/>
        </authorList>
    </citation>
    <scope>NUCLEOTIDE SEQUENCE</scope>
    <source>
        <strain evidence="1">K16</strain>
        <tissue evidence="1">Leaf</tissue>
    </source>
</reference>
<sequence length="115" mass="13841">MLRRLRTTNFRIQKEGIQRGIEPDVNRTRNLLIWSQTRYHCATDPLRYCFCLYHYNILVQIRLFAAPFPALTCRSIPLKRKTIWNNILLSDLHSPQTSGYHTILQSYSRYRRNTR</sequence>
<comment type="caution">
    <text evidence="1">The sequence shown here is derived from an EMBL/GenBank/DDBJ whole genome shotgun (WGS) entry which is preliminary data.</text>
</comment>
<dbReference type="Proteomes" id="UP001289374">
    <property type="component" value="Unassembled WGS sequence"/>
</dbReference>
<evidence type="ECO:0000313" key="1">
    <source>
        <dbReference type="EMBL" id="KAK4397378.1"/>
    </source>
</evidence>
<proteinExistence type="predicted"/>
<dbReference type="EMBL" id="JACGWL010000008">
    <property type="protein sequence ID" value="KAK4397378.1"/>
    <property type="molecule type" value="Genomic_DNA"/>
</dbReference>
<protein>
    <submittedName>
        <fullName evidence="1">Uncharacterized protein</fullName>
    </submittedName>
</protein>
<evidence type="ECO:0000313" key="2">
    <source>
        <dbReference type="Proteomes" id="UP001289374"/>
    </source>
</evidence>
<reference evidence="1" key="2">
    <citation type="journal article" date="2024" name="Plant">
        <title>Genomic evolution and insights into agronomic trait innovations of Sesamum species.</title>
        <authorList>
            <person name="Miao H."/>
            <person name="Wang L."/>
            <person name="Qu L."/>
            <person name="Liu H."/>
            <person name="Sun Y."/>
            <person name="Le M."/>
            <person name="Wang Q."/>
            <person name="Wei S."/>
            <person name="Zheng Y."/>
            <person name="Lin W."/>
            <person name="Duan Y."/>
            <person name="Cao H."/>
            <person name="Xiong S."/>
            <person name="Wang X."/>
            <person name="Wei L."/>
            <person name="Li C."/>
            <person name="Ma Q."/>
            <person name="Ju M."/>
            <person name="Zhao R."/>
            <person name="Li G."/>
            <person name="Mu C."/>
            <person name="Tian Q."/>
            <person name="Mei H."/>
            <person name="Zhang T."/>
            <person name="Gao T."/>
            <person name="Zhang H."/>
        </authorList>
    </citation>
    <scope>NUCLEOTIDE SEQUENCE</scope>
    <source>
        <strain evidence="1">K16</strain>
    </source>
</reference>
<organism evidence="1 2">
    <name type="scientific">Sesamum angolense</name>
    <dbReference type="NCBI Taxonomy" id="2727404"/>
    <lineage>
        <taxon>Eukaryota</taxon>
        <taxon>Viridiplantae</taxon>
        <taxon>Streptophyta</taxon>
        <taxon>Embryophyta</taxon>
        <taxon>Tracheophyta</taxon>
        <taxon>Spermatophyta</taxon>
        <taxon>Magnoliopsida</taxon>
        <taxon>eudicotyledons</taxon>
        <taxon>Gunneridae</taxon>
        <taxon>Pentapetalae</taxon>
        <taxon>asterids</taxon>
        <taxon>lamiids</taxon>
        <taxon>Lamiales</taxon>
        <taxon>Pedaliaceae</taxon>
        <taxon>Sesamum</taxon>
    </lineage>
</organism>
<accession>A0AAE1WQH4</accession>